<sequence>MSSRRGRVSVLVLDFDGVVTRLPVDWQRARREVSRVLGRPVASLTRLLASLWGTGEYALASRVLERFEREAAERAAPFPDVEPALQLARGHGLEVYLATLQPRAVVEPFLRRHGLLGYFRGLVTRDDHPSKEEMLRMILAGTGAPPGELLLVDDNPAYAEACSRLGVRFLHLENSAEEPRLLEALRRVLGP</sequence>
<reference evidence="1 2" key="1">
    <citation type="submission" date="2023-09" db="EMBL/GenBank/DDBJ databases">
        <title>Pyrofollis japonicus gen. nov. sp. nov., a novel member of the family Pyrodictiaceae isolated from the Iheya North hydrothermal field.</title>
        <authorList>
            <person name="Miyazaki U."/>
            <person name="Sanari M."/>
            <person name="Tame A."/>
            <person name="Kitajima M."/>
            <person name="Okamoto A."/>
            <person name="Sawayama S."/>
            <person name="Miyazaki J."/>
            <person name="Takai K."/>
            <person name="Nakagawa S."/>
        </authorList>
    </citation>
    <scope>NUCLEOTIDE SEQUENCE [LARGE SCALE GENOMIC DNA]</scope>
    <source>
        <strain evidence="1 2">AV2</strain>
    </source>
</reference>
<accession>A0ABN6ZQ90</accession>
<dbReference type="RefSeq" id="WP_338249706.1">
    <property type="nucleotide sequence ID" value="NZ_AP028907.1"/>
</dbReference>
<keyword evidence="2" id="KW-1185">Reference proteome</keyword>
<proteinExistence type="predicted"/>
<dbReference type="SFLD" id="SFLDS00003">
    <property type="entry name" value="Haloacid_Dehalogenase"/>
    <property type="match status" value="1"/>
</dbReference>
<dbReference type="GeneID" id="89289977"/>
<dbReference type="InterPro" id="IPR023214">
    <property type="entry name" value="HAD_sf"/>
</dbReference>
<dbReference type="SFLD" id="SFLDG01129">
    <property type="entry name" value="C1.5:_HAD__Beta-PGM__Phosphata"/>
    <property type="match status" value="1"/>
</dbReference>
<name>A0ABN6ZQ90_9CREN</name>
<organism evidence="1 2">
    <name type="scientific">Pyrodictium abyssi</name>
    <dbReference type="NCBI Taxonomy" id="54256"/>
    <lineage>
        <taxon>Archaea</taxon>
        <taxon>Thermoproteota</taxon>
        <taxon>Thermoprotei</taxon>
        <taxon>Desulfurococcales</taxon>
        <taxon>Pyrodictiaceae</taxon>
        <taxon>Pyrodictium</taxon>
    </lineage>
</organism>
<dbReference type="PANTHER" id="PTHR43434">
    <property type="entry name" value="PHOSPHOGLYCOLATE PHOSPHATASE"/>
    <property type="match status" value="1"/>
</dbReference>
<dbReference type="InterPro" id="IPR050155">
    <property type="entry name" value="HAD-like_hydrolase_sf"/>
</dbReference>
<dbReference type="Gene3D" id="3.40.50.1000">
    <property type="entry name" value="HAD superfamily/HAD-like"/>
    <property type="match status" value="1"/>
</dbReference>
<dbReference type="InterPro" id="IPR036412">
    <property type="entry name" value="HAD-like_sf"/>
</dbReference>
<dbReference type="PANTHER" id="PTHR43434:SF1">
    <property type="entry name" value="PHOSPHOGLYCOLATE PHOSPHATASE"/>
    <property type="match status" value="1"/>
</dbReference>
<gene>
    <name evidence="1" type="ORF">PABY_19780</name>
</gene>
<dbReference type="Proteomes" id="UP001341135">
    <property type="component" value="Chromosome"/>
</dbReference>
<evidence type="ECO:0000313" key="1">
    <source>
        <dbReference type="EMBL" id="BES82411.1"/>
    </source>
</evidence>
<dbReference type="SUPFAM" id="SSF56784">
    <property type="entry name" value="HAD-like"/>
    <property type="match status" value="1"/>
</dbReference>
<dbReference type="EMBL" id="AP028907">
    <property type="protein sequence ID" value="BES82411.1"/>
    <property type="molecule type" value="Genomic_DNA"/>
</dbReference>
<protein>
    <submittedName>
        <fullName evidence="1">Uncharacterized protein</fullName>
    </submittedName>
</protein>
<dbReference type="Pfam" id="PF00702">
    <property type="entry name" value="Hydrolase"/>
    <property type="match status" value="1"/>
</dbReference>
<evidence type="ECO:0000313" key="2">
    <source>
        <dbReference type="Proteomes" id="UP001341135"/>
    </source>
</evidence>